<evidence type="ECO:0008006" key="4">
    <source>
        <dbReference type="Google" id="ProtNLM"/>
    </source>
</evidence>
<feature type="region of interest" description="Disordered" evidence="1">
    <location>
        <begin position="68"/>
        <end position="122"/>
    </location>
</feature>
<organism evidence="2 3">
    <name type="scientific">Hibiscus sabdariffa</name>
    <name type="common">roselle</name>
    <dbReference type="NCBI Taxonomy" id="183260"/>
    <lineage>
        <taxon>Eukaryota</taxon>
        <taxon>Viridiplantae</taxon>
        <taxon>Streptophyta</taxon>
        <taxon>Embryophyta</taxon>
        <taxon>Tracheophyta</taxon>
        <taxon>Spermatophyta</taxon>
        <taxon>Magnoliopsida</taxon>
        <taxon>eudicotyledons</taxon>
        <taxon>Gunneridae</taxon>
        <taxon>Pentapetalae</taxon>
        <taxon>rosids</taxon>
        <taxon>malvids</taxon>
        <taxon>Malvales</taxon>
        <taxon>Malvaceae</taxon>
        <taxon>Malvoideae</taxon>
        <taxon>Hibiscus</taxon>
    </lineage>
</organism>
<evidence type="ECO:0000313" key="3">
    <source>
        <dbReference type="Proteomes" id="UP001396334"/>
    </source>
</evidence>
<accession>A0ABR2U3Y2</accession>
<reference evidence="2 3" key="1">
    <citation type="journal article" date="2024" name="G3 (Bethesda)">
        <title>Genome assembly of Hibiscus sabdariffa L. provides insights into metabolisms of medicinal natural products.</title>
        <authorList>
            <person name="Kim T."/>
        </authorList>
    </citation>
    <scope>NUCLEOTIDE SEQUENCE [LARGE SCALE GENOMIC DNA]</scope>
    <source>
        <strain evidence="2">TK-2024</strain>
        <tissue evidence="2">Old leaves</tissue>
    </source>
</reference>
<sequence length="244" mass="24609">MCPLQYERLPLFCHGCGLLGHAVLSCPTTPQSDVQKLQYGAWMRAPKPKRPTASRPRGCVTLIHDDMEVPAPTPSAASGSPTVGASDPLSSGTGDNPTTPVSTVPSDRPVSPALAPADNEHGSYDPVVHSATSDMLEDALAVPSDCALLVDIDGIIKSHGADLVDEAIDAAADTLIRDVAASVLGCLPPSVGTDAAAAPATSAALPAAPATSAAIPAASPTAPGLSRSAPACARRLPMPALPEH</sequence>
<gene>
    <name evidence="2" type="ORF">V6N11_058326</name>
</gene>
<keyword evidence="3" id="KW-1185">Reference proteome</keyword>
<dbReference type="Proteomes" id="UP001396334">
    <property type="component" value="Unassembled WGS sequence"/>
</dbReference>
<comment type="caution">
    <text evidence="2">The sequence shown here is derived from an EMBL/GenBank/DDBJ whole genome shotgun (WGS) entry which is preliminary data.</text>
</comment>
<name>A0ABR2U3Y2_9ROSI</name>
<protein>
    <recommendedName>
        <fullName evidence="4">CCHC-type domain-containing protein</fullName>
    </recommendedName>
</protein>
<proteinExistence type="predicted"/>
<dbReference type="EMBL" id="JBBPBN010000002">
    <property type="protein sequence ID" value="KAK9044426.1"/>
    <property type="molecule type" value="Genomic_DNA"/>
</dbReference>
<evidence type="ECO:0000313" key="2">
    <source>
        <dbReference type="EMBL" id="KAK9044426.1"/>
    </source>
</evidence>
<feature type="compositionally biased region" description="Polar residues" evidence="1">
    <location>
        <begin position="88"/>
        <end position="105"/>
    </location>
</feature>
<evidence type="ECO:0000256" key="1">
    <source>
        <dbReference type="SAM" id="MobiDB-lite"/>
    </source>
</evidence>